<dbReference type="OrthoDB" id="9790710at2"/>
<dbReference type="Proteomes" id="UP000321907">
    <property type="component" value="Unassembled WGS sequence"/>
</dbReference>
<feature type="domain" description="Glycosyl transferase family 1" evidence="1">
    <location>
        <begin position="188"/>
        <end position="345"/>
    </location>
</feature>
<proteinExistence type="predicted"/>
<dbReference type="Gene3D" id="3.40.50.2000">
    <property type="entry name" value="Glycogen Phosphorylase B"/>
    <property type="match status" value="2"/>
</dbReference>
<organism evidence="3 4">
    <name type="scientific">Neolewinella aurantiaca</name>
    <dbReference type="NCBI Taxonomy" id="2602767"/>
    <lineage>
        <taxon>Bacteria</taxon>
        <taxon>Pseudomonadati</taxon>
        <taxon>Bacteroidota</taxon>
        <taxon>Saprospiria</taxon>
        <taxon>Saprospirales</taxon>
        <taxon>Lewinellaceae</taxon>
        <taxon>Neolewinella</taxon>
    </lineage>
</organism>
<evidence type="ECO:0000313" key="3">
    <source>
        <dbReference type="EMBL" id="TXF90965.1"/>
    </source>
</evidence>
<reference evidence="3 4" key="1">
    <citation type="submission" date="2019-08" db="EMBL/GenBank/DDBJ databases">
        <title>Lewinella sp. strain SSH13 Genome sequencing and assembly.</title>
        <authorList>
            <person name="Kim I."/>
        </authorList>
    </citation>
    <scope>NUCLEOTIDE SEQUENCE [LARGE SCALE GENOMIC DNA]</scope>
    <source>
        <strain evidence="3 4">SSH13</strain>
    </source>
</reference>
<dbReference type="RefSeq" id="WP_147929423.1">
    <property type="nucleotide sequence ID" value="NZ_VOXD01000004.1"/>
</dbReference>
<dbReference type="PANTHER" id="PTHR12526">
    <property type="entry name" value="GLYCOSYLTRANSFERASE"/>
    <property type="match status" value="1"/>
</dbReference>
<dbReference type="SUPFAM" id="SSF53756">
    <property type="entry name" value="UDP-Glycosyltransferase/glycogen phosphorylase"/>
    <property type="match status" value="1"/>
</dbReference>
<dbReference type="PANTHER" id="PTHR12526:SF638">
    <property type="entry name" value="SPORE COAT PROTEIN SA"/>
    <property type="match status" value="1"/>
</dbReference>
<gene>
    <name evidence="3" type="ORF">FUA23_03960</name>
</gene>
<dbReference type="EMBL" id="VOXD01000004">
    <property type="protein sequence ID" value="TXF90965.1"/>
    <property type="molecule type" value="Genomic_DNA"/>
</dbReference>
<keyword evidence="3" id="KW-0808">Transferase</keyword>
<dbReference type="Pfam" id="PF13477">
    <property type="entry name" value="Glyco_trans_4_2"/>
    <property type="match status" value="1"/>
</dbReference>
<sequence>MIVAVVANTAWNLLNFRKSLIGALLAENHRVVLLAPDGPECEQLSASGAEFIRLRHLRRKGVNPLRDLALLYELRTVYAREKIDVALHFTIKPVIYGSFAARMTGVRNISTLTGLGYTFLSGGWANGLVRSMYRIALRHAAAVLFHNHDDRQLFLDGGLVTEAQSQVVAGSGLQLDDYPLSPYEEAIPNRFLFVARLLTDKGIREYVAAAEAAREVNPELSFHILGPLDPENPAGIKAEELERWVAEGIIAYDGVSADVWPHLARASVVVLPSYREGCPRVLLEGGAVGRPLLTTDVPGCRAVVTAGENGCLVPACNADALARAMLEMSALPKEELKAMGLRGRKIVEEQFDDQVVNRVYLSKVNIT</sequence>
<accession>A0A5C7FWB9</accession>
<evidence type="ECO:0000259" key="1">
    <source>
        <dbReference type="Pfam" id="PF00534"/>
    </source>
</evidence>
<keyword evidence="4" id="KW-1185">Reference proteome</keyword>
<protein>
    <submittedName>
        <fullName evidence="3">Glycosyltransferase family 4 protein</fullName>
    </submittedName>
</protein>
<dbReference type="Pfam" id="PF00534">
    <property type="entry name" value="Glycos_transf_1"/>
    <property type="match status" value="1"/>
</dbReference>
<dbReference type="InterPro" id="IPR028098">
    <property type="entry name" value="Glyco_trans_4-like_N"/>
</dbReference>
<dbReference type="CDD" id="cd03808">
    <property type="entry name" value="GT4_CapM-like"/>
    <property type="match status" value="1"/>
</dbReference>
<dbReference type="GO" id="GO:0016757">
    <property type="term" value="F:glycosyltransferase activity"/>
    <property type="evidence" value="ECO:0007669"/>
    <property type="project" value="UniProtKB-ARBA"/>
</dbReference>
<dbReference type="AlphaFoldDB" id="A0A5C7FWB9"/>
<dbReference type="InterPro" id="IPR001296">
    <property type="entry name" value="Glyco_trans_1"/>
</dbReference>
<evidence type="ECO:0000259" key="2">
    <source>
        <dbReference type="Pfam" id="PF13477"/>
    </source>
</evidence>
<evidence type="ECO:0000313" key="4">
    <source>
        <dbReference type="Proteomes" id="UP000321907"/>
    </source>
</evidence>
<comment type="caution">
    <text evidence="3">The sequence shown here is derived from an EMBL/GenBank/DDBJ whole genome shotgun (WGS) entry which is preliminary data.</text>
</comment>
<name>A0A5C7FWB9_9BACT</name>
<feature type="domain" description="Glycosyltransferase subfamily 4-like N-terminal" evidence="2">
    <location>
        <begin position="6"/>
        <end position="147"/>
    </location>
</feature>